<evidence type="ECO:0000313" key="2">
    <source>
        <dbReference type="Proteomes" id="UP000663838"/>
    </source>
</evidence>
<evidence type="ECO:0000313" key="1">
    <source>
        <dbReference type="EMBL" id="CAF4928215.1"/>
    </source>
</evidence>
<sequence length="105" mass="12342">MFTAIYIYKSNNAVTGDVYLKQCIQRRLIPFIKTNHWPDLAKSHYTPQVLRVLEANSIPFVPKEKNLPNVPQVRPIEDLWGLTEGNWGRGARWRCQIVEILYFKQ</sequence>
<dbReference type="EMBL" id="CAJOBS010008276">
    <property type="protein sequence ID" value="CAF4928215.1"/>
    <property type="molecule type" value="Genomic_DNA"/>
</dbReference>
<reference evidence="1" key="1">
    <citation type="submission" date="2021-02" db="EMBL/GenBank/DDBJ databases">
        <authorList>
            <person name="Nowell W R."/>
        </authorList>
    </citation>
    <scope>NUCLEOTIDE SEQUENCE</scope>
</reference>
<dbReference type="Proteomes" id="UP000663838">
    <property type="component" value="Unassembled WGS sequence"/>
</dbReference>
<comment type="caution">
    <text evidence="1">The sequence shown here is derived from an EMBL/GenBank/DDBJ whole genome shotgun (WGS) entry which is preliminary data.</text>
</comment>
<proteinExistence type="predicted"/>
<dbReference type="AlphaFoldDB" id="A0A821WPK0"/>
<feature type="non-terminal residue" evidence="1">
    <location>
        <position position="1"/>
    </location>
</feature>
<protein>
    <recommendedName>
        <fullName evidence="3">Transposase</fullName>
    </recommendedName>
</protein>
<name>A0A821WPK0_9BILA</name>
<organism evidence="1 2">
    <name type="scientific">Rotaria socialis</name>
    <dbReference type="NCBI Taxonomy" id="392032"/>
    <lineage>
        <taxon>Eukaryota</taxon>
        <taxon>Metazoa</taxon>
        <taxon>Spiralia</taxon>
        <taxon>Gnathifera</taxon>
        <taxon>Rotifera</taxon>
        <taxon>Eurotatoria</taxon>
        <taxon>Bdelloidea</taxon>
        <taxon>Philodinida</taxon>
        <taxon>Philodinidae</taxon>
        <taxon>Rotaria</taxon>
    </lineage>
</organism>
<gene>
    <name evidence="1" type="ORF">TOA249_LOCUS32578</name>
</gene>
<evidence type="ECO:0008006" key="3">
    <source>
        <dbReference type="Google" id="ProtNLM"/>
    </source>
</evidence>
<accession>A0A821WPK0</accession>